<dbReference type="Proteomes" id="UP000037460">
    <property type="component" value="Unassembled WGS sequence"/>
</dbReference>
<reference evidence="2" key="1">
    <citation type="journal article" date="2015" name="PLoS Genet.">
        <title>Genome Sequence and Transcriptome Analyses of Chrysochromulina tobin: Metabolic Tools for Enhanced Algal Fitness in the Prominent Order Prymnesiales (Haptophyceae).</title>
        <authorList>
            <person name="Hovde B.T."/>
            <person name="Deodato C.R."/>
            <person name="Hunsperger H.M."/>
            <person name="Ryken S.A."/>
            <person name="Yost W."/>
            <person name="Jha R.K."/>
            <person name="Patterson J."/>
            <person name="Monnat R.J. Jr."/>
            <person name="Barlow S.B."/>
            <person name="Starkenburg S.R."/>
            <person name="Cattolico R.A."/>
        </authorList>
    </citation>
    <scope>NUCLEOTIDE SEQUENCE</scope>
    <source>
        <strain evidence="2">CCMP291</strain>
    </source>
</reference>
<proteinExistence type="predicted"/>
<evidence type="ECO:0000313" key="1">
    <source>
        <dbReference type="EMBL" id="KOO35421.1"/>
    </source>
</evidence>
<name>A0A0M0K985_9EUKA</name>
<sequence>MAESSVAAVPPARVGVCIGGWIGTMKGGVQDGGASIRRHLLGPLGNADLLLALRYEGAGDCPTNSRADEAASQAPLAESVDLNGPLASVCLRTVRRSLPKLLGTIRRLRLEPSPTLEELVTMLEALPHWPRIVRAFNSGLREPGNKNIHPKVCTRVDVWRDKRRSPYRCTNVWGSYLSPVFATNPSSYGHNLIVLRDVSASLDVLAAAERASGLRYTHVVSTCLDL</sequence>
<protein>
    <submittedName>
        <fullName evidence="1">Uncharacterized protein</fullName>
    </submittedName>
</protein>
<comment type="caution">
    <text evidence="1">The sequence shown here is derived from an EMBL/GenBank/DDBJ whole genome shotgun (WGS) entry which is preliminary data.</text>
</comment>
<dbReference type="AlphaFoldDB" id="A0A0M0K985"/>
<keyword evidence="2" id="KW-1185">Reference proteome</keyword>
<accession>A0A0M0K985</accession>
<dbReference type="EMBL" id="JWZX01000877">
    <property type="protein sequence ID" value="KOO35421.1"/>
    <property type="molecule type" value="Genomic_DNA"/>
</dbReference>
<organism evidence="1 2">
    <name type="scientific">Chrysochromulina tobinii</name>
    <dbReference type="NCBI Taxonomy" id="1460289"/>
    <lineage>
        <taxon>Eukaryota</taxon>
        <taxon>Haptista</taxon>
        <taxon>Haptophyta</taxon>
        <taxon>Prymnesiophyceae</taxon>
        <taxon>Prymnesiales</taxon>
        <taxon>Chrysochromulinaceae</taxon>
        <taxon>Chrysochromulina</taxon>
    </lineage>
</organism>
<gene>
    <name evidence="1" type="ORF">Ctob_016157</name>
</gene>
<evidence type="ECO:0000313" key="2">
    <source>
        <dbReference type="Proteomes" id="UP000037460"/>
    </source>
</evidence>